<dbReference type="AlphaFoldDB" id="A0A0A1TEN3"/>
<dbReference type="Gene3D" id="3.40.630.30">
    <property type="match status" value="1"/>
</dbReference>
<dbReference type="PANTHER" id="PTHR42791">
    <property type="entry name" value="GNAT FAMILY ACETYLTRANSFERASE"/>
    <property type="match status" value="1"/>
</dbReference>
<organism evidence="2 3">
    <name type="scientific">[Torrubiella] hemipterigena</name>
    <dbReference type="NCBI Taxonomy" id="1531966"/>
    <lineage>
        <taxon>Eukaryota</taxon>
        <taxon>Fungi</taxon>
        <taxon>Dikarya</taxon>
        <taxon>Ascomycota</taxon>
        <taxon>Pezizomycotina</taxon>
        <taxon>Sordariomycetes</taxon>
        <taxon>Hypocreomycetidae</taxon>
        <taxon>Hypocreales</taxon>
        <taxon>Clavicipitaceae</taxon>
        <taxon>Clavicipitaceae incertae sedis</taxon>
        <taxon>'Torrubiella' clade</taxon>
    </lineage>
</organism>
<dbReference type="PROSITE" id="PS51186">
    <property type="entry name" value="GNAT"/>
    <property type="match status" value="1"/>
</dbReference>
<dbReference type="CDD" id="cd04301">
    <property type="entry name" value="NAT_SF"/>
    <property type="match status" value="1"/>
</dbReference>
<feature type="domain" description="N-acetyltransferase" evidence="1">
    <location>
        <begin position="1"/>
        <end position="110"/>
    </location>
</feature>
<dbReference type="STRING" id="1531966.A0A0A1TEN3"/>
<dbReference type="EMBL" id="CDHN01000002">
    <property type="protein sequence ID" value="CEJ88442.1"/>
    <property type="molecule type" value="Genomic_DNA"/>
</dbReference>
<dbReference type="Proteomes" id="UP000039046">
    <property type="component" value="Unassembled WGS sequence"/>
</dbReference>
<gene>
    <name evidence="2" type="ORF">VHEMI04724</name>
</gene>
<dbReference type="HOGENOM" id="CLU_2086468_0_0_1"/>
<evidence type="ECO:0000313" key="3">
    <source>
        <dbReference type="Proteomes" id="UP000039046"/>
    </source>
</evidence>
<proteinExistence type="predicted"/>
<dbReference type="InterPro" id="IPR016181">
    <property type="entry name" value="Acyl_CoA_acyltransferase"/>
</dbReference>
<dbReference type="OrthoDB" id="2115692at2759"/>
<name>A0A0A1TEN3_9HYPO</name>
<dbReference type="PANTHER" id="PTHR42791:SF1">
    <property type="entry name" value="N-ACETYLTRANSFERASE DOMAIN-CONTAINING PROTEIN"/>
    <property type="match status" value="1"/>
</dbReference>
<evidence type="ECO:0000313" key="2">
    <source>
        <dbReference type="EMBL" id="CEJ88442.1"/>
    </source>
</evidence>
<reference evidence="2 3" key="1">
    <citation type="journal article" date="2015" name="Genome Announc.">
        <title>Draft Genome Sequence and Gene Annotation of the Entomopathogenic Fungus Verticillium hemipterigenum.</title>
        <authorList>
            <person name="Horn F."/>
            <person name="Habel A."/>
            <person name="Scharf D.H."/>
            <person name="Dworschak J."/>
            <person name="Brakhage A.A."/>
            <person name="Guthke R."/>
            <person name="Hertweck C."/>
            <person name="Linde J."/>
        </authorList>
    </citation>
    <scope>NUCLEOTIDE SEQUENCE [LARGE SCALE GENOMIC DNA]</scope>
</reference>
<dbReference type="GO" id="GO:0016747">
    <property type="term" value="F:acyltransferase activity, transferring groups other than amino-acyl groups"/>
    <property type="evidence" value="ECO:0007669"/>
    <property type="project" value="InterPro"/>
</dbReference>
<dbReference type="InterPro" id="IPR000182">
    <property type="entry name" value="GNAT_dom"/>
</dbReference>
<sequence>MDISQYRCKEYIAWSNRVPNWFSAIEKYAGDRPTLRLSMMGTTPEHQGRAAASLMLKKMTDFADERGLVCYTEGNPNGLPVYKKFGFQEVDSITMPTKNGGTYVYTCIIREPKTKSV</sequence>
<keyword evidence="3" id="KW-1185">Reference proteome</keyword>
<dbReference type="Pfam" id="PF00583">
    <property type="entry name" value="Acetyltransf_1"/>
    <property type="match status" value="1"/>
</dbReference>
<accession>A0A0A1TEN3</accession>
<evidence type="ECO:0000259" key="1">
    <source>
        <dbReference type="PROSITE" id="PS51186"/>
    </source>
</evidence>
<dbReference type="InterPro" id="IPR052523">
    <property type="entry name" value="Trichothecene_AcTrans"/>
</dbReference>
<protein>
    <recommendedName>
        <fullName evidence="1">N-acetyltransferase domain-containing protein</fullName>
    </recommendedName>
</protein>
<dbReference type="SUPFAM" id="SSF55729">
    <property type="entry name" value="Acyl-CoA N-acyltransferases (Nat)"/>
    <property type="match status" value="1"/>
</dbReference>